<dbReference type="OrthoDB" id="421327at2759"/>
<keyword evidence="10" id="KW-1185">Reference proteome</keyword>
<feature type="region of interest" description="Disordered" evidence="8">
    <location>
        <begin position="341"/>
        <end position="360"/>
    </location>
</feature>
<evidence type="ECO:0000256" key="6">
    <source>
        <dbReference type="ARBA" id="ARBA00023128"/>
    </source>
</evidence>
<dbReference type="Proteomes" id="UP000007014">
    <property type="component" value="Chromosome 5"/>
</dbReference>
<dbReference type="GeneID" id="16992780"/>
<comment type="function">
    <text evidence="7">Mitochondrial ribosome (mitoribosome) assembly factor. Binds at the interface of the head and body domains of the mitochondrial small ribosomal subunit (mt-SSU), occluding the mRNA channel and preventing compaction of the head domain towards the body. Probable inactive methyltransferase: retains the characteristic folding and ability to bind S-adenosyl-L-methionine, but it probably lost its methyltransferase activity.</text>
</comment>
<dbReference type="AlphaFoldDB" id="M1V712"/>
<name>M1V712_CYAM1</name>
<organism evidence="9 10">
    <name type="scientific">Cyanidioschyzon merolae (strain NIES-3377 / 10D)</name>
    <name type="common">Unicellular red alga</name>
    <dbReference type="NCBI Taxonomy" id="280699"/>
    <lineage>
        <taxon>Eukaryota</taxon>
        <taxon>Rhodophyta</taxon>
        <taxon>Bangiophyceae</taxon>
        <taxon>Cyanidiales</taxon>
        <taxon>Cyanidiaceae</taxon>
        <taxon>Cyanidioschyzon</taxon>
    </lineage>
</organism>
<dbReference type="GO" id="GO:0003735">
    <property type="term" value="F:structural constituent of ribosome"/>
    <property type="evidence" value="ECO:0007669"/>
    <property type="project" value="TreeGrafter"/>
</dbReference>
<evidence type="ECO:0000256" key="3">
    <source>
        <dbReference type="ARBA" id="ARBA00022946"/>
    </source>
</evidence>
<dbReference type="GO" id="GO:0008168">
    <property type="term" value="F:methyltransferase activity"/>
    <property type="evidence" value="ECO:0007669"/>
    <property type="project" value="InterPro"/>
</dbReference>
<accession>M1V712</accession>
<dbReference type="RefSeq" id="XP_005535655.1">
    <property type="nucleotide sequence ID" value="XM_005535598.1"/>
</dbReference>
<evidence type="ECO:0000256" key="4">
    <source>
        <dbReference type="ARBA" id="ARBA00023004"/>
    </source>
</evidence>
<evidence type="ECO:0000256" key="2">
    <source>
        <dbReference type="ARBA" id="ARBA00022723"/>
    </source>
</evidence>
<dbReference type="SMR" id="M1V712"/>
<evidence type="ECO:0000256" key="5">
    <source>
        <dbReference type="ARBA" id="ARBA00023014"/>
    </source>
</evidence>
<dbReference type="EMBL" id="AP006487">
    <property type="protein sequence ID" value="BAM79369.1"/>
    <property type="molecule type" value="Genomic_DNA"/>
</dbReference>
<proteinExistence type="predicted"/>
<dbReference type="Pfam" id="PF09243">
    <property type="entry name" value="Rsm22"/>
    <property type="match status" value="1"/>
</dbReference>
<keyword evidence="5" id="KW-0411">Iron-sulfur</keyword>
<dbReference type="InterPro" id="IPR052571">
    <property type="entry name" value="Mt_RNA_Methyltransferase"/>
</dbReference>
<sequence length="433" mass="47708">MLASARALNRSLTQRTFSFAGFGDSRVTGPHASSVRRLCTGRLGAGAARLPENIAPNILRELTSAFSAGKESPVSIRELRRALFDTVTGLSPAYVGHAKALALLAWKAPGHYAALRSVLLRLSIMRPAWSPKHILDIASTSGGMGIVAAQATWPSTKLDAVLLHSHLEATAACQTWLRADTKTRSYLESPDDYDLITAVHCRSDGGAYERSLDFFEQLWMRCRGMLVIIEPGCAEGFARMEAVRSHLLQRFHSSVKVAAPCPHSGPCPLSTKHNTKIAAERGEHGYRHNFCHFAQRYHRDPSLKAFGALDREGKRMMPSHRGHALRRYAYVALERVQEDDGDDAARAATQSQAPPGRILREPLRRGGHVVMHVCQRNGQIEQHTYTRRKHADGTYQRARHAAWGDEWDASDRDAACGLADAETPLDRAGTNVS</sequence>
<comment type="subcellular location">
    <subcellularLocation>
        <location evidence="1">Mitochondrion</location>
    </subcellularLocation>
</comment>
<dbReference type="eggNOG" id="KOG2539">
    <property type="taxonomic scope" value="Eukaryota"/>
</dbReference>
<dbReference type="KEGG" id="cme:CYME_CME156C"/>
<keyword evidence="4" id="KW-0408">Iron</keyword>
<dbReference type="GO" id="GO:0046872">
    <property type="term" value="F:metal ion binding"/>
    <property type="evidence" value="ECO:0007669"/>
    <property type="project" value="UniProtKB-KW"/>
</dbReference>
<evidence type="ECO:0000256" key="1">
    <source>
        <dbReference type="ARBA" id="ARBA00004173"/>
    </source>
</evidence>
<evidence type="ECO:0000313" key="9">
    <source>
        <dbReference type="EMBL" id="BAM79369.1"/>
    </source>
</evidence>
<reference evidence="9 10" key="1">
    <citation type="journal article" date="2004" name="Nature">
        <title>Genome sequence of the ultrasmall unicellular red alga Cyanidioschyzon merolae 10D.</title>
        <authorList>
            <person name="Matsuzaki M."/>
            <person name="Misumi O."/>
            <person name="Shin-i T."/>
            <person name="Maruyama S."/>
            <person name="Takahara M."/>
            <person name="Miyagishima S."/>
            <person name="Mori T."/>
            <person name="Nishida K."/>
            <person name="Yagisawa F."/>
            <person name="Nishida K."/>
            <person name="Yoshida Y."/>
            <person name="Nishimura Y."/>
            <person name="Nakao S."/>
            <person name="Kobayashi T."/>
            <person name="Momoyama Y."/>
            <person name="Higashiyama T."/>
            <person name="Minoda A."/>
            <person name="Sano M."/>
            <person name="Nomoto H."/>
            <person name="Oishi K."/>
            <person name="Hayashi H."/>
            <person name="Ohta F."/>
            <person name="Nishizaka S."/>
            <person name="Haga S."/>
            <person name="Miura S."/>
            <person name="Morishita T."/>
            <person name="Kabeya Y."/>
            <person name="Terasawa K."/>
            <person name="Suzuki Y."/>
            <person name="Ishii Y."/>
            <person name="Asakawa S."/>
            <person name="Takano H."/>
            <person name="Ohta N."/>
            <person name="Kuroiwa H."/>
            <person name="Tanaka K."/>
            <person name="Shimizu N."/>
            <person name="Sugano S."/>
            <person name="Sato N."/>
            <person name="Nozaki H."/>
            <person name="Ogasawara N."/>
            <person name="Kohara Y."/>
            <person name="Kuroiwa T."/>
        </authorList>
    </citation>
    <scope>NUCLEOTIDE SEQUENCE [LARGE SCALE GENOMIC DNA]</scope>
    <source>
        <strain evidence="9 10">10D</strain>
    </source>
</reference>
<gene>
    <name evidence="9" type="ORF">CYME_CME156C</name>
</gene>
<keyword evidence="2" id="KW-0479">Metal-binding</keyword>
<evidence type="ECO:0000313" key="10">
    <source>
        <dbReference type="Proteomes" id="UP000007014"/>
    </source>
</evidence>
<keyword evidence="6" id="KW-0496">Mitochondrion</keyword>
<dbReference type="PANTHER" id="PTHR13184">
    <property type="entry name" value="37S RIBOSOMAL PROTEIN S22"/>
    <property type="match status" value="1"/>
</dbReference>
<evidence type="ECO:0000256" key="8">
    <source>
        <dbReference type="SAM" id="MobiDB-lite"/>
    </source>
</evidence>
<dbReference type="GO" id="GO:0006412">
    <property type="term" value="P:translation"/>
    <property type="evidence" value="ECO:0007669"/>
    <property type="project" value="InterPro"/>
</dbReference>
<dbReference type="GO" id="GO:0015935">
    <property type="term" value="C:small ribosomal subunit"/>
    <property type="evidence" value="ECO:0007669"/>
    <property type="project" value="TreeGrafter"/>
</dbReference>
<reference evidence="9 10" key="2">
    <citation type="journal article" date="2007" name="BMC Biol.">
        <title>A 100%-complete sequence reveals unusually simple genomic features in the hot-spring red alga Cyanidioschyzon merolae.</title>
        <authorList>
            <person name="Nozaki H."/>
            <person name="Takano H."/>
            <person name="Misumi O."/>
            <person name="Terasawa K."/>
            <person name="Matsuzaki M."/>
            <person name="Maruyama S."/>
            <person name="Nishida K."/>
            <person name="Yagisawa F."/>
            <person name="Yoshida Y."/>
            <person name="Fujiwara T."/>
            <person name="Takio S."/>
            <person name="Tamura K."/>
            <person name="Chung S.J."/>
            <person name="Nakamura S."/>
            <person name="Kuroiwa H."/>
            <person name="Tanaka K."/>
            <person name="Sato N."/>
            <person name="Kuroiwa T."/>
        </authorList>
    </citation>
    <scope>NUCLEOTIDE SEQUENCE [LARGE SCALE GENOMIC DNA]</scope>
    <source>
        <strain evidence="9 10">10D</strain>
    </source>
</reference>
<dbReference type="PANTHER" id="PTHR13184:SF5">
    <property type="entry name" value="METHYLTRANSFERASE-LIKE PROTEIN 17, MITOCHONDRIAL"/>
    <property type="match status" value="1"/>
</dbReference>
<dbReference type="Gramene" id="CME156CT">
    <property type="protein sequence ID" value="CME156CT"/>
    <property type="gene ID" value="CME156C"/>
</dbReference>
<dbReference type="STRING" id="280699.M1V712"/>
<keyword evidence="3" id="KW-0809">Transit peptide</keyword>
<protein>
    <submittedName>
        <fullName evidence="9">Similar to mitochondrial ribosome small subunit component Rsm22</fullName>
    </submittedName>
</protein>
<dbReference type="InterPro" id="IPR015324">
    <property type="entry name" value="Ribosomal_Rsm22-like"/>
</dbReference>
<evidence type="ECO:0000256" key="7">
    <source>
        <dbReference type="ARBA" id="ARBA00045681"/>
    </source>
</evidence>
<dbReference type="HOGENOM" id="CLU_633676_0_0_1"/>
<dbReference type="GO" id="GO:0005739">
    <property type="term" value="C:mitochondrion"/>
    <property type="evidence" value="ECO:0007669"/>
    <property type="project" value="UniProtKB-SubCell"/>
</dbReference>
<dbReference type="OMA" id="PRKHPGI"/>
<dbReference type="GO" id="GO:0051536">
    <property type="term" value="F:iron-sulfur cluster binding"/>
    <property type="evidence" value="ECO:0007669"/>
    <property type="project" value="UniProtKB-KW"/>
</dbReference>